<dbReference type="Gene3D" id="3.30.70.100">
    <property type="match status" value="1"/>
</dbReference>
<dbReference type="RefSeq" id="WP_152574093.1">
    <property type="nucleotide sequence ID" value="NZ_VIKU02000002.1"/>
</dbReference>
<dbReference type="GO" id="GO:0046872">
    <property type="term" value="F:metal ion binding"/>
    <property type="evidence" value="ECO:0007669"/>
    <property type="project" value="InterPro"/>
</dbReference>
<reference evidence="2" key="1">
    <citation type="submission" date="2019-07" db="EMBL/GenBank/DDBJ databases">
        <authorList>
            <person name="De-Chao Zhang Q."/>
        </authorList>
    </citation>
    <scope>NUCLEOTIDE SEQUENCE</scope>
    <source>
        <strain evidence="2">TP-CH-4</strain>
    </source>
</reference>
<evidence type="ECO:0000313" key="2">
    <source>
        <dbReference type="EMBL" id="NHF59598.1"/>
    </source>
</evidence>
<dbReference type="Pfam" id="PF00403">
    <property type="entry name" value="HMA"/>
    <property type="match status" value="1"/>
</dbReference>
<sequence>MHTTIEIQNLKCGGCAATILGKLNSLEQVENVSVDTDSSTVSFGYQRKEDFHAVKDVLAKLGYPLANEKNGLGRMAKSYVSCAMGRIGG</sequence>
<feature type="domain" description="HMA" evidence="1">
    <location>
        <begin position="1"/>
        <end position="66"/>
    </location>
</feature>
<evidence type="ECO:0000259" key="1">
    <source>
        <dbReference type="PROSITE" id="PS50846"/>
    </source>
</evidence>
<reference evidence="2" key="2">
    <citation type="submission" date="2020-03" db="EMBL/GenBank/DDBJ databases">
        <title>Flavobacteriaceae bacterium strain TP-CH-4, a member of the family Flavobacteriaceae isolated from a deep-sea seamount.</title>
        <authorList>
            <person name="Zhang D.-C."/>
        </authorList>
    </citation>
    <scope>NUCLEOTIDE SEQUENCE</scope>
    <source>
        <strain evidence="2">TP-CH-4</strain>
    </source>
</reference>
<dbReference type="InterPro" id="IPR006121">
    <property type="entry name" value="HMA_dom"/>
</dbReference>
<name>A0A967EDR2_9FLAO</name>
<proteinExistence type="predicted"/>
<dbReference type="EMBL" id="VIKU02000002">
    <property type="protein sequence ID" value="NHF59598.1"/>
    <property type="molecule type" value="Genomic_DNA"/>
</dbReference>
<organism evidence="2 3">
    <name type="scientific">Pelagihabitans pacificus</name>
    <dbReference type="NCBI Taxonomy" id="2696054"/>
    <lineage>
        <taxon>Bacteria</taxon>
        <taxon>Pseudomonadati</taxon>
        <taxon>Bacteroidota</taxon>
        <taxon>Flavobacteriia</taxon>
        <taxon>Flavobacteriales</taxon>
        <taxon>Flavobacteriaceae</taxon>
        <taxon>Pelagihabitans</taxon>
    </lineage>
</organism>
<comment type="caution">
    <text evidence="2">The sequence shown here is derived from an EMBL/GenBank/DDBJ whole genome shotgun (WGS) entry which is preliminary data.</text>
</comment>
<protein>
    <submittedName>
        <fullName evidence="2">Heavy-metal-associated domain-containing protein</fullName>
    </submittedName>
</protein>
<dbReference type="PROSITE" id="PS50846">
    <property type="entry name" value="HMA_2"/>
    <property type="match status" value="1"/>
</dbReference>
<dbReference type="Proteomes" id="UP000707206">
    <property type="component" value="Unassembled WGS sequence"/>
</dbReference>
<accession>A0A967EDR2</accession>
<dbReference type="SUPFAM" id="SSF55008">
    <property type="entry name" value="HMA, heavy metal-associated domain"/>
    <property type="match status" value="1"/>
</dbReference>
<dbReference type="CDD" id="cd00371">
    <property type="entry name" value="HMA"/>
    <property type="match status" value="1"/>
</dbReference>
<gene>
    <name evidence="2" type="ORF">FK220_009620</name>
</gene>
<evidence type="ECO:0000313" key="3">
    <source>
        <dbReference type="Proteomes" id="UP000707206"/>
    </source>
</evidence>
<dbReference type="AlphaFoldDB" id="A0A967EDR2"/>
<keyword evidence="3" id="KW-1185">Reference proteome</keyword>
<dbReference type="InterPro" id="IPR036163">
    <property type="entry name" value="HMA_dom_sf"/>
</dbReference>